<dbReference type="AlphaFoldDB" id="A0A1E5Q592"/>
<evidence type="ECO:0000256" key="5">
    <source>
        <dbReference type="ARBA" id="ARBA00022839"/>
    </source>
</evidence>
<comment type="subunit">
    <text evidence="6">Heterooligomer composed of large and small subunits.</text>
</comment>
<evidence type="ECO:0000256" key="6">
    <source>
        <dbReference type="HAMAP-Rule" id="MF_00337"/>
    </source>
</evidence>
<evidence type="ECO:0000256" key="4">
    <source>
        <dbReference type="ARBA" id="ARBA00022801"/>
    </source>
</evidence>
<keyword evidence="3 6" id="KW-0540">Nuclease</keyword>
<sequence length="88" mass="9738">MADQADTLTIPKDIQKLSFEAALAELEDIVRDLEDGRGELEGAIKAFERGTLLKRHCETKLKEAEARIEKIVPGLPGDANSIETVEFE</sequence>
<comment type="catalytic activity">
    <reaction evidence="6">
        <text>Exonucleolytic cleavage in either 5'- to 3'- or 3'- to 5'-direction to yield nucleoside 5'-phosphates.</text>
        <dbReference type="EC" id="3.1.11.6"/>
    </reaction>
</comment>
<dbReference type="PANTHER" id="PTHR34137:SF1">
    <property type="entry name" value="EXODEOXYRIBONUCLEASE 7 SMALL SUBUNIT"/>
    <property type="match status" value="1"/>
</dbReference>
<evidence type="ECO:0000313" key="8">
    <source>
        <dbReference type="Proteomes" id="UP000095347"/>
    </source>
</evidence>
<keyword evidence="5 6" id="KW-0269">Exonuclease</keyword>
<dbReference type="HAMAP" id="MF_00337">
    <property type="entry name" value="Exonuc_7_S"/>
    <property type="match status" value="1"/>
</dbReference>
<keyword evidence="4 6" id="KW-0378">Hydrolase</keyword>
<comment type="caution">
    <text evidence="7">The sequence shown here is derived from an EMBL/GenBank/DDBJ whole genome shotgun (WGS) entry which is preliminary data.</text>
</comment>
<dbReference type="SUPFAM" id="SSF116842">
    <property type="entry name" value="XseB-like"/>
    <property type="match status" value="1"/>
</dbReference>
<dbReference type="GO" id="GO:0008855">
    <property type="term" value="F:exodeoxyribonuclease VII activity"/>
    <property type="evidence" value="ECO:0007669"/>
    <property type="project" value="UniProtKB-UniRule"/>
</dbReference>
<dbReference type="RefSeq" id="WP_069958683.1">
    <property type="nucleotide sequence ID" value="NZ_MCGG01000048.1"/>
</dbReference>
<protein>
    <recommendedName>
        <fullName evidence="6">Exodeoxyribonuclease 7 small subunit</fullName>
        <ecNumber evidence="6">3.1.11.6</ecNumber>
    </recommendedName>
    <alternativeName>
        <fullName evidence="6">Exodeoxyribonuclease VII small subunit</fullName>
        <shortName evidence="6">Exonuclease VII small subunit</shortName>
    </alternativeName>
</protein>
<dbReference type="EC" id="3.1.11.6" evidence="6"/>
<dbReference type="PANTHER" id="PTHR34137">
    <property type="entry name" value="EXODEOXYRIBONUCLEASE 7 SMALL SUBUNIT"/>
    <property type="match status" value="1"/>
</dbReference>
<evidence type="ECO:0000313" key="7">
    <source>
        <dbReference type="EMBL" id="OEJ65555.1"/>
    </source>
</evidence>
<organism evidence="7 8">
    <name type="scientific">Magnetovibrio blakemorei</name>
    <dbReference type="NCBI Taxonomy" id="28181"/>
    <lineage>
        <taxon>Bacteria</taxon>
        <taxon>Pseudomonadati</taxon>
        <taxon>Pseudomonadota</taxon>
        <taxon>Alphaproteobacteria</taxon>
        <taxon>Rhodospirillales</taxon>
        <taxon>Magnetovibrionaceae</taxon>
        <taxon>Magnetovibrio</taxon>
    </lineage>
</organism>
<dbReference type="STRING" id="28181.BEN30_13935"/>
<keyword evidence="8" id="KW-1185">Reference proteome</keyword>
<dbReference type="Pfam" id="PF02609">
    <property type="entry name" value="Exonuc_VII_S"/>
    <property type="match status" value="1"/>
</dbReference>
<dbReference type="Gene3D" id="1.10.287.1040">
    <property type="entry name" value="Exonuclease VII, small subunit"/>
    <property type="match status" value="1"/>
</dbReference>
<comment type="function">
    <text evidence="6">Bidirectionally degrades single-stranded DNA into large acid-insoluble oligonucleotides, which are then degraded further into small acid-soluble oligonucleotides.</text>
</comment>
<dbReference type="GO" id="GO:0006308">
    <property type="term" value="P:DNA catabolic process"/>
    <property type="evidence" value="ECO:0007669"/>
    <property type="project" value="UniProtKB-UniRule"/>
</dbReference>
<dbReference type="GO" id="GO:0009318">
    <property type="term" value="C:exodeoxyribonuclease VII complex"/>
    <property type="evidence" value="ECO:0007669"/>
    <property type="project" value="UniProtKB-UniRule"/>
</dbReference>
<dbReference type="Proteomes" id="UP000095347">
    <property type="component" value="Unassembled WGS sequence"/>
</dbReference>
<accession>A0A1E5Q592</accession>
<comment type="similarity">
    <text evidence="1 6">Belongs to the XseB family.</text>
</comment>
<gene>
    <name evidence="6" type="primary">xseB</name>
    <name evidence="7" type="ORF">BEN30_13935</name>
</gene>
<reference evidence="8" key="1">
    <citation type="submission" date="2016-07" db="EMBL/GenBank/DDBJ databases">
        <authorList>
            <person name="Florea S."/>
            <person name="Webb J.S."/>
            <person name="Jaromczyk J."/>
            <person name="Schardl C.L."/>
        </authorList>
    </citation>
    <scope>NUCLEOTIDE SEQUENCE [LARGE SCALE GENOMIC DNA]</scope>
    <source>
        <strain evidence="8">MV-1</strain>
    </source>
</reference>
<keyword evidence="2 6" id="KW-0963">Cytoplasm</keyword>
<comment type="subcellular location">
    <subcellularLocation>
        <location evidence="6">Cytoplasm</location>
    </subcellularLocation>
</comment>
<evidence type="ECO:0000256" key="1">
    <source>
        <dbReference type="ARBA" id="ARBA00009998"/>
    </source>
</evidence>
<dbReference type="EMBL" id="MCGG01000048">
    <property type="protein sequence ID" value="OEJ65555.1"/>
    <property type="molecule type" value="Genomic_DNA"/>
</dbReference>
<dbReference type="NCBIfam" id="TIGR01280">
    <property type="entry name" value="xseB"/>
    <property type="match status" value="1"/>
</dbReference>
<proteinExistence type="inferred from homology"/>
<dbReference type="InterPro" id="IPR003761">
    <property type="entry name" value="Exonuc_VII_S"/>
</dbReference>
<name>A0A1E5Q592_9PROT</name>
<dbReference type="OrthoDB" id="9808145at2"/>
<dbReference type="NCBIfam" id="NF002139">
    <property type="entry name" value="PRK00977.1-3"/>
    <property type="match status" value="1"/>
</dbReference>
<dbReference type="InterPro" id="IPR037004">
    <property type="entry name" value="Exonuc_VII_ssu_sf"/>
</dbReference>
<dbReference type="GO" id="GO:0005829">
    <property type="term" value="C:cytosol"/>
    <property type="evidence" value="ECO:0007669"/>
    <property type="project" value="TreeGrafter"/>
</dbReference>
<evidence type="ECO:0000256" key="3">
    <source>
        <dbReference type="ARBA" id="ARBA00022722"/>
    </source>
</evidence>
<evidence type="ECO:0000256" key="2">
    <source>
        <dbReference type="ARBA" id="ARBA00022490"/>
    </source>
</evidence>